<dbReference type="PANTHER" id="PTHR43409:SF7">
    <property type="entry name" value="BLL1977 PROTEIN"/>
    <property type="match status" value="1"/>
</dbReference>
<dbReference type="Pfam" id="PF04055">
    <property type="entry name" value="Radical_SAM"/>
    <property type="match status" value="1"/>
</dbReference>
<dbReference type="InterPro" id="IPR006158">
    <property type="entry name" value="Cobalamin-bd"/>
</dbReference>
<proteinExistence type="predicted"/>
<keyword evidence="3" id="KW-0808">Transferase</keyword>
<dbReference type="InterPro" id="IPR034466">
    <property type="entry name" value="Methyltransferase_Class_B"/>
</dbReference>
<evidence type="ECO:0000256" key="3">
    <source>
        <dbReference type="ARBA" id="ARBA00022679"/>
    </source>
</evidence>
<evidence type="ECO:0000256" key="7">
    <source>
        <dbReference type="ARBA" id="ARBA00023014"/>
    </source>
</evidence>
<sequence length="432" mass="47680">MRIALVRSPTPRIIDPTLYPPTGLAYIAGAVDVLRPGVRVDVLDFAAGTMDDVTDAVAGKYDVVGMTVVSPYWDEESACATAIRELGILVVAGGPHPTVCPSETLESGCFDVIFTGAGELSFCGFIDDFRRGFHRKLYHAVESDLDALPLPRLVTGHGDRGNIILSSRGCVNRCAFCSGGICFPRVQLHSAERVLEEVDRLVENGAASFRFLDDMFAISLGRLAEICAGLAKRGVPWSCHTRVDRALPEVVNMMARSGCYEIGLGVESFDQRVLDVCNKNTTVEENVAAIETVHAHGIDCHVYLMIGTPGESATTADVNISWLRKLAGKFDRLQFSSFMPFPGCPVWRTPESFGVRITDRDFRHFNQHQYMRGETGITRVPLWSPVRIDGLSLEEQLGNLRKMREYVTVLAEFRRLRIPPDEQSGSRQRGVL</sequence>
<dbReference type="GO" id="GO:0003824">
    <property type="term" value="F:catalytic activity"/>
    <property type="evidence" value="ECO:0007669"/>
    <property type="project" value="InterPro"/>
</dbReference>
<evidence type="ECO:0000313" key="10">
    <source>
        <dbReference type="EMBL" id="QJA50697.1"/>
    </source>
</evidence>
<dbReference type="GO" id="GO:0051539">
    <property type="term" value="F:4 iron, 4 sulfur cluster binding"/>
    <property type="evidence" value="ECO:0007669"/>
    <property type="project" value="UniProtKB-KW"/>
</dbReference>
<dbReference type="InterPro" id="IPR058240">
    <property type="entry name" value="rSAM_sf"/>
</dbReference>
<dbReference type="InterPro" id="IPR006638">
    <property type="entry name" value="Elp3/MiaA/NifB-like_rSAM"/>
</dbReference>
<keyword evidence="6" id="KW-0408">Iron</keyword>
<dbReference type="InterPro" id="IPR036724">
    <property type="entry name" value="Cobalamin-bd_sf"/>
</dbReference>
<dbReference type="PROSITE" id="PS51332">
    <property type="entry name" value="B12_BINDING"/>
    <property type="match status" value="1"/>
</dbReference>
<keyword evidence="5" id="KW-0479">Metal-binding</keyword>
<name>A0A6H1ZTQ1_9ZZZZ</name>
<dbReference type="InterPro" id="IPR051198">
    <property type="entry name" value="BchE-like"/>
</dbReference>
<keyword evidence="7" id="KW-0411">Iron-sulfur</keyword>
<dbReference type="GO" id="GO:0031419">
    <property type="term" value="F:cobalamin binding"/>
    <property type="evidence" value="ECO:0007669"/>
    <property type="project" value="InterPro"/>
</dbReference>
<evidence type="ECO:0000256" key="6">
    <source>
        <dbReference type="ARBA" id="ARBA00023004"/>
    </source>
</evidence>
<dbReference type="GO" id="GO:0046872">
    <property type="term" value="F:metal ion binding"/>
    <property type="evidence" value="ECO:0007669"/>
    <property type="project" value="UniProtKB-KW"/>
</dbReference>
<dbReference type="SFLD" id="SFLDG01082">
    <property type="entry name" value="B12-binding_domain_containing"/>
    <property type="match status" value="1"/>
</dbReference>
<evidence type="ECO:0000256" key="1">
    <source>
        <dbReference type="ARBA" id="ARBA00001966"/>
    </source>
</evidence>
<keyword evidence="4" id="KW-0949">S-adenosyl-L-methionine</keyword>
<dbReference type="EMBL" id="MT144212">
    <property type="protein sequence ID" value="QJA50697.1"/>
    <property type="molecule type" value="Genomic_DNA"/>
</dbReference>
<protein>
    <submittedName>
        <fullName evidence="10">Putative radical SAM superfamily protein</fullName>
    </submittedName>
</protein>
<dbReference type="SFLD" id="SFLDS00029">
    <property type="entry name" value="Radical_SAM"/>
    <property type="match status" value="1"/>
</dbReference>
<evidence type="ECO:0000259" key="8">
    <source>
        <dbReference type="PROSITE" id="PS51332"/>
    </source>
</evidence>
<evidence type="ECO:0000259" key="9">
    <source>
        <dbReference type="PROSITE" id="PS51918"/>
    </source>
</evidence>
<feature type="domain" description="Radical SAM core" evidence="9">
    <location>
        <begin position="156"/>
        <end position="374"/>
    </location>
</feature>
<reference evidence="10" key="1">
    <citation type="submission" date="2020-03" db="EMBL/GenBank/DDBJ databases">
        <title>The deep terrestrial virosphere.</title>
        <authorList>
            <person name="Holmfeldt K."/>
            <person name="Nilsson E."/>
            <person name="Simone D."/>
            <person name="Lopez-Fernandez M."/>
            <person name="Wu X."/>
            <person name="de Brujin I."/>
            <person name="Lundin D."/>
            <person name="Andersson A."/>
            <person name="Bertilsson S."/>
            <person name="Dopson M."/>
        </authorList>
    </citation>
    <scope>NUCLEOTIDE SEQUENCE</scope>
    <source>
        <strain evidence="10">TM448A01863</strain>
    </source>
</reference>
<comment type="cofactor">
    <cofactor evidence="1">
        <name>[4Fe-4S] cluster</name>
        <dbReference type="ChEBI" id="CHEBI:49883"/>
    </cofactor>
</comment>
<dbReference type="SMART" id="SM00729">
    <property type="entry name" value="Elp3"/>
    <property type="match status" value="1"/>
</dbReference>
<feature type="domain" description="B12-binding" evidence="8">
    <location>
        <begin position="1"/>
        <end position="136"/>
    </location>
</feature>
<evidence type="ECO:0000256" key="4">
    <source>
        <dbReference type="ARBA" id="ARBA00022691"/>
    </source>
</evidence>
<dbReference type="Gene3D" id="3.80.30.20">
    <property type="entry name" value="tm_1862 like domain"/>
    <property type="match status" value="1"/>
</dbReference>
<organism evidence="10">
    <name type="scientific">viral metagenome</name>
    <dbReference type="NCBI Taxonomy" id="1070528"/>
    <lineage>
        <taxon>unclassified sequences</taxon>
        <taxon>metagenomes</taxon>
        <taxon>organismal metagenomes</taxon>
    </lineage>
</organism>
<dbReference type="Gene3D" id="3.40.50.280">
    <property type="entry name" value="Cobalamin-binding domain"/>
    <property type="match status" value="1"/>
</dbReference>
<dbReference type="PANTHER" id="PTHR43409">
    <property type="entry name" value="ANAEROBIC MAGNESIUM-PROTOPORPHYRIN IX MONOMETHYL ESTER CYCLASE-RELATED"/>
    <property type="match status" value="1"/>
</dbReference>
<dbReference type="InterPro" id="IPR023404">
    <property type="entry name" value="rSAM_horseshoe"/>
</dbReference>
<dbReference type="PROSITE" id="PS51918">
    <property type="entry name" value="RADICAL_SAM"/>
    <property type="match status" value="1"/>
</dbReference>
<evidence type="ECO:0000256" key="2">
    <source>
        <dbReference type="ARBA" id="ARBA00022603"/>
    </source>
</evidence>
<dbReference type="InterPro" id="IPR007197">
    <property type="entry name" value="rSAM"/>
</dbReference>
<keyword evidence="2" id="KW-0489">Methyltransferase</keyword>
<accession>A0A6H1ZTQ1</accession>
<dbReference type="CDD" id="cd01335">
    <property type="entry name" value="Radical_SAM"/>
    <property type="match status" value="1"/>
</dbReference>
<dbReference type="SUPFAM" id="SSF102114">
    <property type="entry name" value="Radical SAM enzymes"/>
    <property type="match status" value="1"/>
</dbReference>
<dbReference type="AlphaFoldDB" id="A0A6H1ZTQ1"/>
<dbReference type="SFLD" id="SFLDG01123">
    <property type="entry name" value="methyltransferase_(Class_B)"/>
    <property type="match status" value="1"/>
</dbReference>
<dbReference type="Pfam" id="PF02310">
    <property type="entry name" value="B12-binding"/>
    <property type="match status" value="1"/>
</dbReference>
<gene>
    <name evidence="10" type="ORF">TM448A01863_0003</name>
</gene>
<evidence type="ECO:0000256" key="5">
    <source>
        <dbReference type="ARBA" id="ARBA00022723"/>
    </source>
</evidence>
<dbReference type="SUPFAM" id="SSF52242">
    <property type="entry name" value="Cobalamin (vitamin B12)-binding domain"/>
    <property type="match status" value="1"/>
</dbReference>